<gene>
    <name evidence="3" type="ORF">FY036_04100</name>
</gene>
<dbReference type="InterPro" id="IPR010466">
    <property type="entry name" value="DUF1058"/>
</dbReference>
<protein>
    <recommendedName>
        <fullName evidence="5">SH3 domain-containing protein</fullName>
    </recommendedName>
</protein>
<reference evidence="3 4" key="2">
    <citation type="submission" date="2019-09" db="EMBL/GenBank/DDBJ databases">
        <title>Mesorhizobium sp. MaA-C15 isolated from Microcystis aeruginosa.</title>
        <authorList>
            <person name="Jeong S.E."/>
            <person name="Jin H.M."/>
            <person name="Jeon C.O."/>
        </authorList>
    </citation>
    <scope>NUCLEOTIDE SEQUENCE [LARGE SCALE GENOMIC DNA]</scope>
    <source>
        <strain evidence="3 4">MaA-C15</strain>
    </source>
</reference>
<feature type="region of interest" description="Disordered" evidence="1">
    <location>
        <begin position="191"/>
        <end position="216"/>
    </location>
</feature>
<keyword evidence="2" id="KW-0472">Membrane</keyword>
<dbReference type="Pfam" id="PF06347">
    <property type="entry name" value="SH3_4"/>
    <property type="match status" value="1"/>
</dbReference>
<sequence length="273" mass="28616">MDRAVAARMENSVKSPFNFRSNQKPFLAPLGTQSRFPRPSREMLDKLPPAAAPIAVTVLGGAALILLLGTFLSREASVGPADQTAATAQEEVLTQEVSVAAEPVMADAPPAPEVSQETVEPAVAASDAALQAPEDLAAIPPLGEPALEPDQNRTSSILSAAPHAGAFEPPVPVAETDDEIAALEAIQRREVEEDIGPPSEEQTASIGQPASGPRAQATTTRYVNMRSGPSDDADIIVVVPALVEVEAETGCNWCAVTYGGRSGYIYKTFLSYD</sequence>
<dbReference type="EMBL" id="VSZS01000055">
    <property type="protein sequence ID" value="TYR34547.1"/>
    <property type="molecule type" value="Genomic_DNA"/>
</dbReference>
<comment type="caution">
    <text evidence="3">The sequence shown here is derived from an EMBL/GenBank/DDBJ whole genome shotgun (WGS) entry which is preliminary data.</text>
</comment>
<evidence type="ECO:0000313" key="3">
    <source>
        <dbReference type="EMBL" id="TYR34547.1"/>
    </source>
</evidence>
<feature type="transmembrane region" description="Helical" evidence="2">
    <location>
        <begin position="50"/>
        <end position="72"/>
    </location>
</feature>
<name>A0A5D4H1W2_9HYPH</name>
<evidence type="ECO:0008006" key="5">
    <source>
        <dbReference type="Google" id="ProtNLM"/>
    </source>
</evidence>
<organism evidence="3 4">
    <name type="scientific">Neoaquamicrobium microcysteis</name>
    <dbReference type="NCBI Taxonomy" id="2682781"/>
    <lineage>
        <taxon>Bacteria</taxon>
        <taxon>Pseudomonadati</taxon>
        <taxon>Pseudomonadota</taxon>
        <taxon>Alphaproteobacteria</taxon>
        <taxon>Hyphomicrobiales</taxon>
        <taxon>Phyllobacteriaceae</taxon>
        <taxon>Neoaquamicrobium</taxon>
    </lineage>
</organism>
<keyword evidence="2" id="KW-0812">Transmembrane</keyword>
<dbReference type="Gene3D" id="2.30.30.40">
    <property type="entry name" value="SH3 Domains"/>
    <property type="match status" value="1"/>
</dbReference>
<accession>A0A5D4H1W2</accession>
<proteinExistence type="predicted"/>
<keyword evidence="2" id="KW-1133">Transmembrane helix</keyword>
<evidence type="ECO:0000256" key="2">
    <source>
        <dbReference type="SAM" id="Phobius"/>
    </source>
</evidence>
<dbReference type="AlphaFoldDB" id="A0A5D4H1W2"/>
<dbReference type="Proteomes" id="UP000323258">
    <property type="component" value="Unassembled WGS sequence"/>
</dbReference>
<reference evidence="3 4" key="1">
    <citation type="submission" date="2019-08" db="EMBL/GenBank/DDBJ databases">
        <authorList>
            <person name="Seo Y.L."/>
        </authorList>
    </citation>
    <scope>NUCLEOTIDE SEQUENCE [LARGE SCALE GENOMIC DNA]</scope>
    <source>
        <strain evidence="3 4">MaA-C15</strain>
    </source>
</reference>
<keyword evidence="4" id="KW-1185">Reference proteome</keyword>
<evidence type="ECO:0000256" key="1">
    <source>
        <dbReference type="SAM" id="MobiDB-lite"/>
    </source>
</evidence>
<evidence type="ECO:0000313" key="4">
    <source>
        <dbReference type="Proteomes" id="UP000323258"/>
    </source>
</evidence>